<gene>
    <name evidence="7" type="primary">mipA</name>
    <name evidence="7" type="ordered locus">AZC_1663</name>
</gene>
<accession>A8I3X2</accession>
<dbReference type="eggNOG" id="COG3713">
    <property type="taxonomic scope" value="Bacteria"/>
</dbReference>
<protein>
    <recommendedName>
        <fullName evidence="9">MipA/OmpV family protein</fullName>
    </recommendedName>
</protein>
<reference evidence="7 8" key="5">
    <citation type="journal article" date="2010" name="Appl. Environ. Microbiol.">
        <title>phrR-like gene praR of Azorhizobium caulinodans ORS571 is essential for symbiosis with Sesbania rostrata and is involved in expression of reb genes.</title>
        <authorList>
            <person name="Akiba N."/>
            <person name="Aono T."/>
            <person name="Toyazaki H."/>
            <person name="Sato S."/>
            <person name="Oyaizu H."/>
        </authorList>
    </citation>
    <scope>NUCLEOTIDE SEQUENCE [LARGE SCALE GENOMIC DNA]</scope>
    <source>
        <strain evidence="8">ATCC 43989 / DSM 5975 / JCM 20966 / LMG 6465 / NBRC 14845 / NCIMB 13405 / ORS 571</strain>
    </source>
</reference>
<proteinExistence type="inferred from homology"/>
<evidence type="ECO:0000256" key="2">
    <source>
        <dbReference type="ARBA" id="ARBA00005722"/>
    </source>
</evidence>
<dbReference type="AlphaFoldDB" id="A8I3X2"/>
<dbReference type="PANTHER" id="PTHR38776">
    <property type="entry name" value="MLTA-INTERACTING PROTEIN-RELATED"/>
    <property type="match status" value="1"/>
</dbReference>
<keyword evidence="3 6" id="KW-0732">Signal</keyword>
<reference evidence="8" key="2">
    <citation type="submission" date="2007-04" db="EMBL/GenBank/DDBJ databases">
        <title>Complete genome sequence of the nitrogen-fixing bacterium Azorhizobium caulinodans ORS571.</title>
        <authorList>
            <person name="Lee K.B."/>
            <person name="Backer P.D."/>
            <person name="Aono T."/>
            <person name="Liu C.T."/>
            <person name="Suzuki S."/>
            <person name="Suzuki T."/>
            <person name="Kaneko T."/>
            <person name="Yamada M."/>
            <person name="Tabata S."/>
            <person name="Kupfer D.M."/>
            <person name="Najar F.Z."/>
            <person name="Wiley G.B."/>
            <person name="Roe B."/>
            <person name="Binnewies T."/>
            <person name="Ussery D."/>
            <person name="Vereecke D."/>
            <person name="Gevers D."/>
            <person name="Holsters M."/>
            <person name="Oyaizu H."/>
        </authorList>
    </citation>
    <scope>NUCLEOTIDE SEQUENCE [LARGE SCALE GENOMIC DNA]</scope>
    <source>
        <strain evidence="8">ATCC 43989 / DSM 5975 / JCM 20966 / LMG 6465 / NBRC 14845 / NCIMB 13405 / ORS 571</strain>
    </source>
</reference>
<reference evidence="7 8" key="1">
    <citation type="journal article" date="2007" name="Appl. Environ. Microbiol.">
        <title>Rhizobial factors required for stem nodule maturation and maintenance in Sesbania rostrata-Azorhizobium caulinodans ORS571 symbiosis.</title>
        <authorList>
            <person name="Suzuki S."/>
            <person name="Aono T."/>
            <person name="Lee KB."/>
            <person name="Suzuki T."/>
            <person name="Liu CT."/>
            <person name="Miwa H."/>
            <person name="Wakao S."/>
            <person name="Iki T."/>
            <person name="Oyaizu H."/>
        </authorList>
    </citation>
    <scope>NUCLEOTIDE SEQUENCE [LARGE SCALE GENOMIC DNA]</scope>
    <source>
        <strain evidence="8">ATCC 43989 / DSM 5975 / JCM 20966 / LMG 6465 / NBRC 14845 / NCIMB 13405 / ORS 571</strain>
    </source>
</reference>
<reference evidence="7 8" key="3">
    <citation type="journal article" date="2008" name="BMC Genomics">
        <title>The genome of the versatile nitrogen fixer Azorhizobium caulinodans ORS571.</title>
        <authorList>
            <person name="Lee KB."/>
            <person name="Backer P.D."/>
            <person name="Aono T."/>
            <person name="Liu CT."/>
            <person name="Suzuki S."/>
            <person name="Suzuki T."/>
            <person name="Kaneko T."/>
            <person name="Yamada M."/>
            <person name="Tabata S."/>
            <person name="Kupfer D.M."/>
            <person name="Najar F.Z."/>
            <person name="Wiley G.B."/>
            <person name="Roe B."/>
            <person name="Binnewies T.T."/>
            <person name="Ussery D.W."/>
            <person name="D'Haeze W."/>
            <person name="Herder J.D."/>
            <person name="Gevers D."/>
            <person name="Vereecke D."/>
            <person name="Holsters M."/>
            <person name="Oyaizu H."/>
        </authorList>
    </citation>
    <scope>NUCLEOTIDE SEQUENCE [LARGE SCALE GENOMIC DNA]</scope>
    <source>
        <strain evidence="8">ATCC 43989 / DSM 5975 / JCM 20966 / LMG 6465 / NBRC 14845 / NCIMB 13405 / ORS 571</strain>
    </source>
</reference>
<feature type="chain" id="PRO_5002724180" description="MipA/OmpV family protein" evidence="6">
    <location>
        <begin position="29"/>
        <end position="285"/>
    </location>
</feature>
<reference evidence="7 8" key="4">
    <citation type="journal article" date="2009" name="Appl. Environ. Microbiol.">
        <title>Comparative genome-wide transcriptional profiling of Azorhizobium caulinodans ORS571 grown under free-living and symbiotic conditions.</title>
        <authorList>
            <person name="Tsukada S."/>
            <person name="Aono T."/>
            <person name="Akiba N."/>
            <person name="Lee KB."/>
            <person name="Liu CT."/>
            <person name="Toyazaki H."/>
            <person name="Oyaizu H."/>
        </authorList>
    </citation>
    <scope>NUCLEOTIDE SEQUENCE [LARGE SCALE GENOMIC DNA]</scope>
    <source>
        <strain evidence="8">ATCC 43989 / DSM 5975 / JCM 20966 / LMG 6465 / NBRC 14845 / NCIMB 13405 / ORS 571</strain>
    </source>
</reference>
<evidence type="ECO:0000313" key="8">
    <source>
        <dbReference type="Proteomes" id="UP000000270"/>
    </source>
</evidence>
<evidence type="ECO:0000256" key="4">
    <source>
        <dbReference type="ARBA" id="ARBA00023136"/>
    </source>
</evidence>
<dbReference type="Proteomes" id="UP000000270">
    <property type="component" value="Chromosome"/>
</dbReference>
<dbReference type="InterPro" id="IPR010583">
    <property type="entry name" value="MipA"/>
</dbReference>
<organism evidence="7 8">
    <name type="scientific">Azorhizobium caulinodans (strain ATCC 43989 / DSM 5975 / JCM 20966 / LMG 6465 / NBRC 14845 / NCIMB 13405 / ORS 571)</name>
    <dbReference type="NCBI Taxonomy" id="438753"/>
    <lineage>
        <taxon>Bacteria</taxon>
        <taxon>Pseudomonadati</taxon>
        <taxon>Pseudomonadota</taxon>
        <taxon>Alphaproteobacteria</taxon>
        <taxon>Hyphomicrobiales</taxon>
        <taxon>Xanthobacteraceae</taxon>
        <taxon>Azorhizobium</taxon>
    </lineage>
</organism>
<dbReference type="STRING" id="438753.AZC_1663"/>
<keyword evidence="4" id="KW-0472">Membrane</keyword>
<dbReference type="KEGG" id="azc:AZC_1663"/>
<evidence type="ECO:0008006" key="9">
    <source>
        <dbReference type="Google" id="ProtNLM"/>
    </source>
</evidence>
<evidence type="ECO:0000256" key="5">
    <source>
        <dbReference type="ARBA" id="ARBA00023237"/>
    </source>
</evidence>
<dbReference type="HOGENOM" id="CLU_062990_2_1_5"/>
<keyword evidence="5" id="KW-0998">Cell outer membrane</keyword>
<evidence type="ECO:0000256" key="3">
    <source>
        <dbReference type="ARBA" id="ARBA00022729"/>
    </source>
</evidence>
<evidence type="ECO:0000256" key="6">
    <source>
        <dbReference type="SAM" id="SignalP"/>
    </source>
</evidence>
<comment type="similarity">
    <text evidence="2">Belongs to the MipA/OmpV family.</text>
</comment>
<dbReference type="Pfam" id="PF06629">
    <property type="entry name" value="MipA"/>
    <property type="match status" value="1"/>
</dbReference>
<feature type="signal peptide" evidence="6">
    <location>
        <begin position="1"/>
        <end position="28"/>
    </location>
</feature>
<keyword evidence="8" id="KW-1185">Reference proteome</keyword>
<dbReference type="EMBL" id="AP009384">
    <property type="protein sequence ID" value="BAF87661.1"/>
    <property type="molecule type" value="Genomic_DNA"/>
</dbReference>
<reference evidence="7 8" key="6">
    <citation type="journal article" date="2011" name="Appl. Environ. Microbiol.">
        <title>Involvement of the azorhizobial chromosome partition gene (parA) in the onset of bacteroid differentiation during Sesbania rostrata stem nodule development.</title>
        <authorList>
            <person name="Liu CT."/>
            <person name="Lee KB."/>
            <person name="Wang YS."/>
            <person name="Peng MH."/>
            <person name="Lee KT."/>
            <person name="Suzuki S."/>
            <person name="Suzuki T."/>
            <person name="Oyaizu H."/>
        </authorList>
    </citation>
    <scope>NUCLEOTIDE SEQUENCE [LARGE SCALE GENOMIC DNA]</scope>
    <source>
        <strain evidence="8">ATCC 43989 / DSM 5975 / JCM 20966 / LMG 6465 / NBRC 14845 / NCIMB 13405 / ORS 571</strain>
    </source>
</reference>
<name>A8I3X2_AZOC5</name>
<evidence type="ECO:0000313" key="7">
    <source>
        <dbReference type="EMBL" id="BAF87661.1"/>
    </source>
</evidence>
<dbReference type="GO" id="GO:0009279">
    <property type="term" value="C:cell outer membrane"/>
    <property type="evidence" value="ECO:0007669"/>
    <property type="project" value="UniProtKB-SubCell"/>
</dbReference>
<dbReference type="PANTHER" id="PTHR38776:SF1">
    <property type="entry name" value="MLTA-INTERACTING PROTEIN-RELATED"/>
    <property type="match status" value="1"/>
</dbReference>
<sequence>MRCMVSRSVLSSAALAALLSFGALEAHATDYPTAPPMPAPPGTQEDWYLTIGGSIRAVPEYPGSDDYTASPKLIFNISKASSLNAFRSVDDNPSIAFFDTGRFRIGAVGKLDLGRDQDDNAKLRGLGDVGTSVELGGFAEWYAFDWLRLRGELRYGFGGYEGLMGDLAADFIIPYQSWRFAVGPRLSFASSGYMQAYYGVTPLQAVSARFVGNPLPVYSAGGGVDAWGATAQLTKNFGNGFEAGVYGSYYRLVGDASDSPLTQSSNQFIAGVSLSYTFNMGKSWW</sequence>
<evidence type="ECO:0000256" key="1">
    <source>
        <dbReference type="ARBA" id="ARBA00004442"/>
    </source>
</evidence>
<comment type="subcellular location">
    <subcellularLocation>
        <location evidence="1">Cell outer membrane</location>
    </subcellularLocation>
</comment>